<evidence type="ECO:0000256" key="1">
    <source>
        <dbReference type="SAM" id="MobiDB-lite"/>
    </source>
</evidence>
<feature type="region of interest" description="Disordered" evidence="1">
    <location>
        <begin position="52"/>
        <end position="86"/>
    </location>
</feature>
<protein>
    <submittedName>
        <fullName evidence="2">Unannotated protein</fullName>
    </submittedName>
</protein>
<accession>A0A6J6V5W7</accession>
<name>A0A6J6V5W7_9ZZZZ</name>
<dbReference type="EMBL" id="CAEZZO010000072">
    <property type="protein sequence ID" value="CAB4767560.1"/>
    <property type="molecule type" value="Genomic_DNA"/>
</dbReference>
<sequence length="86" mass="8850">MIALVVLPTASSEVRIFAPSPFTSPLISAIPCALSEIGPKVSIATITPTVVSRPVPASETANSDRTIDPPPNKNAPNTADAISRAE</sequence>
<dbReference type="AlphaFoldDB" id="A0A6J6V5W7"/>
<evidence type="ECO:0000313" key="2">
    <source>
        <dbReference type="EMBL" id="CAB4767560.1"/>
    </source>
</evidence>
<organism evidence="2">
    <name type="scientific">freshwater metagenome</name>
    <dbReference type="NCBI Taxonomy" id="449393"/>
    <lineage>
        <taxon>unclassified sequences</taxon>
        <taxon>metagenomes</taxon>
        <taxon>ecological metagenomes</taxon>
    </lineage>
</organism>
<reference evidence="2" key="1">
    <citation type="submission" date="2020-05" db="EMBL/GenBank/DDBJ databases">
        <authorList>
            <person name="Chiriac C."/>
            <person name="Salcher M."/>
            <person name="Ghai R."/>
            <person name="Kavagutti S V."/>
        </authorList>
    </citation>
    <scope>NUCLEOTIDE SEQUENCE</scope>
</reference>
<proteinExistence type="predicted"/>
<gene>
    <name evidence="2" type="ORF">UFOPK2886_00577</name>
</gene>